<accession>A0ABT2H1V1</accession>
<sequence length="133" mass="14658">MRERTHDREFDSRFDAAFQPGFEESLQIDLDELASGGLERDVAGDAAPRRPRHLIDRFVVALWAVGAGLIVAGIYSLARTVVVYTTSNGADGPSPDYVASMVISQFAPWLFFVGVATIVGTLFLLAVRWERRA</sequence>
<name>A0ABT2H1V1_9MICO</name>
<gene>
    <name evidence="2" type="ORF">N1032_09060</name>
</gene>
<keyword evidence="1" id="KW-1133">Transmembrane helix</keyword>
<keyword evidence="1" id="KW-0812">Transmembrane</keyword>
<evidence type="ECO:0000256" key="1">
    <source>
        <dbReference type="SAM" id="Phobius"/>
    </source>
</evidence>
<evidence type="ECO:0000313" key="3">
    <source>
        <dbReference type="Proteomes" id="UP001165586"/>
    </source>
</evidence>
<keyword evidence="3" id="KW-1185">Reference proteome</keyword>
<keyword evidence="1" id="KW-0472">Membrane</keyword>
<comment type="caution">
    <text evidence="2">The sequence shown here is derived from an EMBL/GenBank/DDBJ whole genome shotgun (WGS) entry which is preliminary data.</text>
</comment>
<dbReference type="EMBL" id="JANLCJ010000003">
    <property type="protein sequence ID" value="MCS5733886.1"/>
    <property type="molecule type" value="Genomic_DNA"/>
</dbReference>
<dbReference type="Proteomes" id="UP001165586">
    <property type="component" value="Unassembled WGS sequence"/>
</dbReference>
<proteinExistence type="predicted"/>
<dbReference type="RefSeq" id="WP_259538741.1">
    <property type="nucleotide sequence ID" value="NZ_JANLCJ010000003.1"/>
</dbReference>
<feature type="transmembrane region" description="Helical" evidence="1">
    <location>
        <begin position="58"/>
        <end position="78"/>
    </location>
</feature>
<reference evidence="2" key="1">
    <citation type="submission" date="2022-08" db="EMBL/GenBank/DDBJ databases">
        <authorList>
            <person name="Deng Y."/>
            <person name="Han X.-F."/>
            <person name="Zhang Y.-Q."/>
        </authorList>
    </citation>
    <scope>NUCLEOTIDE SEQUENCE</scope>
    <source>
        <strain evidence="2">CPCC 203386</strain>
    </source>
</reference>
<organism evidence="2 3">
    <name type="scientific">Herbiconiux daphne</name>
    <dbReference type="NCBI Taxonomy" id="2970914"/>
    <lineage>
        <taxon>Bacteria</taxon>
        <taxon>Bacillati</taxon>
        <taxon>Actinomycetota</taxon>
        <taxon>Actinomycetes</taxon>
        <taxon>Micrococcales</taxon>
        <taxon>Microbacteriaceae</taxon>
        <taxon>Herbiconiux</taxon>
    </lineage>
</organism>
<feature type="transmembrane region" description="Helical" evidence="1">
    <location>
        <begin position="106"/>
        <end position="127"/>
    </location>
</feature>
<protein>
    <submittedName>
        <fullName evidence="2">Uncharacterized protein</fullName>
    </submittedName>
</protein>
<evidence type="ECO:0000313" key="2">
    <source>
        <dbReference type="EMBL" id="MCS5733886.1"/>
    </source>
</evidence>